<sequence length="118" mass="11832">MPASKGAAGGEAACDRHSSVLAAEAQLAPGQAAGREVAGADGARVEHPDVAHSARGQQGDDLRPDPACSVDADPCASPRLERGEAAVGARGRQVEGVDVGLQPVALRQGQPAQRHVTG</sequence>
<evidence type="ECO:0000313" key="3">
    <source>
        <dbReference type="Proteomes" id="UP000586042"/>
    </source>
</evidence>
<accession>A0A7Y6IBG0</accession>
<comment type="caution">
    <text evidence="2">The sequence shown here is derived from an EMBL/GenBank/DDBJ whole genome shotgun (WGS) entry which is preliminary data.</text>
</comment>
<protein>
    <submittedName>
        <fullName evidence="2">Uncharacterized protein</fullName>
    </submittedName>
</protein>
<dbReference type="EMBL" id="JABWGN010000011">
    <property type="protein sequence ID" value="NUW35160.1"/>
    <property type="molecule type" value="Genomic_DNA"/>
</dbReference>
<evidence type="ECO:0000313" key="2">
    <source>
        <dbReference type="EMBL" id="NUW35160.1"/>
    </source>
</evidence>
<evidence type="ECO:0000256" key="1">
    <source>
        <dbReference type="SAM" id="MobiDB-lite"/>
    </source>
</evidence>
<name>A0A7Y6IBG0_9ACTN</name>
<keyword evidence="3" id="KW-1185">Reference proteome</keyword>
<feature type="compositionally biased region" description="Basic and acidic residues" evidence="1">
    <location>
        <begin position="43"/>
        <end position="64"/>
    </location>
</feature>
<dbReference type="AlphaFoldDB" id="A0A7Y6IBG0"/>
<proteinExistence type="predicted"/>
<dbReference type="Proteomes" id="UP000586042">
    <property type="component" value="Unassembled WGS sequence"/>
</dbReference>
<gene>
    <name evidence="2" type="ORF">HTZ77_27555</name>
</gene>
<reference evidence="2 3" key="1">
    <citation type="submission" date="2020-06" db="EMBL/GenBank/DDBJ databases">
        <title>Nonomuraea sp. SMC257, a novel actinomycete isolated from soil.</title>
        <authorList>
            <person name="Chanama M."/>
        </authorList>
    </citation>
    <scope>NUCLEOTIDE SEQUENCE [LARGE SCALE GENOMIC DNA]</scope>
    <source>
        <strain evidence="2 3">SMC257</strain>
    </source>
</reference>
<feature type="region of interest" description="Disordered" evidence="1">
    <location>
        <begin position="26"/>
        <end position="97"/>
    </location>
</feature>
<organism evidence="2 3">
    <name type="scientific">Nonomuraea montanisoli</name>
    <dbReference type="NCBI Taxonomy" id="2741721"/>
    <lineage>
        <taxon>Bacteria</taxon>
        <taxon>Bacillati</taxon>
        <taxon>Actinomycetota</taxon>
        <taxon>Actinomycetes</taxon>
        <taxon>Streptosporangiales</taxon>
        <taxon>Streptosporangiaceae</taxon>
        <taxon>Nonomuraea</taxon>
    </lineage>
</organism>